<dbReference type="PROSITE" id="PS51745">
    <property type="entry name" value="PB1"/>
    <property type="match status" value="1"/>
</dbReference>
<evidence type="ECO:0000259" key="2">
    <source>
        <dbReference type="PROSITE" id="PS51745"/>
    </source>
</evidence>
<feature type="region of interest" description="Disordered" evidence="1">
    <location>
        <begin position="655"/>
        <end position="674"/>
    </location>
</feature>
<dbReference type="Pfam" id="PF00564">
    <property type="entry name" value="PB1"/>
    <property type="match status" value="1"/>
</dbReference>
<accession>A0A834YNE0</accession>
<feature type="compositionally biased region" description="Low complexity" evidence="1">
    <location>
        <begin position="449"/>
        <end position="460"/>
    </location>
</feature>
<name>A0A834YNE0_TETSI</name>
<dbReference type="PANTHER" id="PTHR31066">
    <property type="entry name" value="OS05G0427100 PROTEIN-RELATED"/>
    <property type="match status" value="1"/>
</dbReference>
<dbReference type="SUPFAM" id="SSF54277">
    <property type="entry name" value="CAD &amp; PB1 domains"/>
    <property type="match status" value="1"/>
</dbReference>
<feature type="region of interest" description="Disordered" evidence="1">
    <location>
        <begin position="1"/>
        <end position="23"/>
    </location>
</feature>
<organism evidence="3 4">
    <name type="scientific">Tetracentron sinense</name>
    <name type="common">Spur-leaf</name>
    <dbReference type="NCBI Taxonomy" id="13715"/>
    <lineage>
        <taxon>Eukaryota</taxon>
        <taxon>Viridiplantae</taxon>
        <taxon>Streptophyta</taxon>
        <taxon>Embryophyta</taxon>
        <taxon>Tracheophyta</taxon>
        <taxon>Spermatophyta</taxon>
        <taxon>Magnoliopsida</taxon>
        <taxon>Trochodendrales</taxon>
        <taxon>Trochodendraceae</taxon>
        <taxon>Tetracentron</taxon>
    </lineage>
</organism>
<reference evidence="3 4" key="1">
    <citation type="submission" date="2020-04" db="EMBL/GenBank/DDBJ databases">
        <title>Plant Genome Project.</title>
        <authorList>
            <person name="Zhang R.-G."/>
        </authorList>
    </citation>
    <scope>NUCLEOTIDE SEQUENCE [LARGE SCALE GENOMIC DNA]</scope>
    <source>
        <strain evidence="3">YNK0</strain>
        <tissue evidence="3">Leaf</tissue>
    </source>
</reference>
<dbReference type="AlphaFoldDB" id="A0A834YNE0"/>
<feature type="region of interest" description="Disordered" evidence="1">
    <location>
        <begin position="432"/>
        <end position="460"/>
    </location>
</feature>
<dbReference type="SMART" id="SM00666">
    <property type="entry name" value="PB1"/>
    <property type="match status" value="1"/>
</dbReference>
<dbReference type="Gene3D" id="3.10.20.90">
    <property type="entry name" value="Phosphatidylinositol 3-kinase Catalytic Subunit, Chain A, domain 1"/>
    <property type="match status" value="1"/>
</dbReference>
<dbReference type="Proteomes" id="UP000655225">
    <property type="component" value="Unassembled WGS sequence"/>
</dbReference>
<feature type="region of interest" description="Disordered" evidence="1">
    <location>
        <begin position="294"/>
        <end position="353"/>
    </location>
</feature>
<keyword evidence="4" id="KW-1185">Reference proteome</keyword>
<dbReference type="OrthoDB" id="774308at2759"/>
<feature type="domain" description="PB1" evidence="2">
    <location>
        <begin position="30"/>
        <end position="135"/>
    </location>
</feature>
<sequence length="674" mass="74585">MGYADSIDSSPRSHNTDSWDEPLPPVPGTKLRLMCSYGGHIVPRPHDKSLCYLGGDTRIVVVDRHSSLSDISSRLSHKLLNGRSFSLKYQLPNEDLDSLISVTTDEDLDNMIEEYDRTSLSSLKSSRLRLFLFPAKPDSSSSMGSLIDDSKSETWFVDALNGAGIMQKGLSPDSASANCLLDLDDVAAHIDSSVDVEAQTQSLGANNKQVKDVHYVQDSPMLETTSSFGSSSSSPSLSNLRPIRVHVEDGGVRLQDQKVGLEEHFSQMGVAAPAQKQDEGFVVLSSPPVRPTVLSAGIRENPNRVFSDDERSEQGMPVGYRRPPQPPVQQLQQKPSGGTDFPSPDSVTSDSSIGNAISRQQPMFYQDPVLRVASPENRVSGNPNDPRNNISDSTSRIQMQQVQDSGYVLPSQFDQQHQQQRFVHAGTHYIHHHATGPVPMSSYYPMHPQQQQQLQQQHQQQQLQQQHQQLQQLQQQHQQQQLQQQHQQQQHQQQQEQQYPMYYLPVRQTQPYNLSMQSNLSDNATMASSQSPIPQNPAMMPASAAYKESAAPMYSTRTAPPPELAASMYRTATGAAPPLIHLPSTQHQQQYVGFPQVHHPSQSIATASAATANYGYDFGDPAHAQMYYTQPPAAALPPQYQTMTSAAAVMLSEASTQLPIDNTKQQQTKTSQQM</sequence>
<evidence type="ECO:0000313" key="3">
    <source>
        <dbReference type="EMBL" id="KAF8390090.1"/>
    </source>
</evidence>
<dbReference type="InterPro" id="IPR053793">
    <property type="entry name" value="PB1-like"/>
</dbReference>
<dbReference type="OMA" id="HAPQYLH"/>
<comment type="caution">
    <text evidence="3">The sequence shown here is derived from an EMBL/GenBank/DDBJ whole genome shotgun (WGS) entry which is preliminary data.</text>
</comment>
<evidence type="ECO:0000256" key="1">
    <source>
        <dbReference type="SAM" id="MobiDB-lite"/>
    </source>
</evidence>
<dbReference type="PANTHER" id="PTHR31066:SF27">
    <property type="entry name" value="EXPRESSED PROTEIN"/>
    <property type="match status" value="1"/>
</dbReference>
<dbReference type="InterPro" id="IPR000270">
    <property type="entry name" value="PB1_dom"/>
</dbReference>
<gene>
    <name evidence="3" type="ORF">HHK36_024611</name>
</gene>
<dbReference type="InterPro" id="IPR053198">
    <property type="entry name" value="Gynoecium_Dev_Regulator"/>
</dbReference>
<protein>
    <recommendedName>
        <fullName evidence="2">PB1 domain-containing protein</fullName>
    </recommendedName>
</protein>
<dbReference type="EMBL" id="JABCRI010000018">
    <property type="protein sequence ID" value="KAF8390090.1"/>
    <property type="molecule type" value="Genomic_DNA"/>
</dbReference>
<evidence type="ECO:0000313" key="4">
    <source>
        <dbReference type="Proteomes" id="UP000655225"/>
    </source>
</evidence>
<proteinExistence type="predicted"/>
<feature type="compositionally biased region" description="Low complexity" evidence="1">
    <location>
        <begin position="663"/>
        <end position="674"/>
    </location>
</feature>
<dbReference type="CDD" id="cd06410">
    <property type="entry name" value="PB1_UP2"/>
    <property type="match status" value="1"/>
</dbReference>